<dbReference type="AlphaFoldDB" id="A5CAM7"/>
<dbReference type="EMBL" id="AM488358">
    <property type="protein sequence ID" value="CAN75486.1"/>
    <property type="molecule type" value="Genomic_DNA"/>
</dbReference>
<gene>
    <name evidence="1" type="ORF">VITISV_041894</name>
</gene>
<sequence length="130" mass="15245">MALVCQKVVSQSRNTLRNRALAAKLGVFMLRSRKTPSEMGLWLRKLGVFTLWHFAAVSQLRNEGHYAAKWYSCAKSWFRSCKTPWEMGLWLRNWEFFMLRSCEMRVTVLRNGSRVPKVVSQLRKFSQRGA</sequence>
<evidence type="ECO:0000313" key="1">
    <source>
        <dbReference type="EMBL" id="CAN75486.1"/>
    </source>
</evidence>
<proteinExistence type="predicted"/>
<reference evidence="1" key="1">
    <citation type="journal article" date="2007" name="PLoS ONE">
        <title>The first genome sequence of an elite grapevine cultivar (Pinot noir Vitis vinifera L.): coping with a highly heterozygous genome.</title>
        <authorList>
            <person name="Velasco R."/>
            <person name="Zharkikh A."/>
            <person name="Troggio M."/>
            <person name="Cartwright D.A."/>
            <person name="Cestaro A."/>
            <person name="Pruss D."/>
            <person name="Pindo M."/>
            <person name="FitzGerald L.M."/>
            <person name="Vezzulli S."/>
            <person name="Reid J."/>
            <person name="Malacarne G."/>
            <person name="Iliev D."/>
            <person name="Coppola G."/>
            <person name="Wardell B."/>
            <person name="Micheletti D."/>
            <person name="Macalma T."/>
            <person name="Facci M."/>
            <person name="Mitchell J.T."/>
            <person name="Perazzolli M."/>
            <person name="Eldredge G."/>
            <person name="Gatto P."/>
            <person name="Oyzerski R."/>
            <person name="Moretto M."/>
            <person name="Gutin N."/>
            <person name="Stefanini M."/>
            <person name="Chen Y."/>
            <person name="Segala C."/>
            <person name="Davenport C."/>
            <person name="Dematte L."/>
            <person name="Mraz A."/>
            <person name="Battilana J."/>
            <person name="Stormo K."/>
            <person name="Costa F."/>
            <person name="Tao Q."/>
            <person name="Si-Ammour A."/>
            <person name="Harkins T."/>
            <person name="Lackey A."/>
            <person name="Perbost C."/>
            <person name="Taillon B."/>
            <person name="Stella A."/>
            <person name="Solovyev V."/>
            <person name="Fawcett J.A."/>
            <person name="Sterck L."/>
            <person name="Vandepoele K."/>
            <person name="Grando S.M."/>
            <person name="Toppo S."/>
            <person name="Moser C."/>
            <person name="Lanchbury J."/>
            <person name="Bogden R."/>
            <person name="Skolnick M."/>
            <person name="Sgaramella V."/>
            <person name="Bhatnagar S.K."/>
            <person name="Fontana P."/>
            <person name="Gutin A."/>
            <person name="Van de Peer Y."/>
            <person name="Salamini F."/>
            <person name="Viola R."/>
        </authorList>
    </citation>
    <scope>NUCLEOTIDE SEQUENCE</scope>
</reference>
<protein>
    <submittedName>
        <fullName evidence="1">Uncharacterized protein</fullName>
    </submittedName>
</protein>
<name>A5CAM7_VITVI</name>
<organism evidence="1">
    <name type="scientific">Vitis vinifera</name>
    <name type="common">Grape</name>
    <dbReference type="NCBI Taxonomy" id="29760"/>
    <lineage>
        <taxon>Eukaryota</taxon>
        <taxon>Viridiplantae</taxon>
        <taxon>Streptophyta</taxon>
        <taxon>Embryophyta</taxon>
        <taxon>Tracheophyta</taxon>
        <taxon>Spermatophyta</taxon>
        <taxon>Magnoliopsida</taxon>
        <taxon>eudicotyledons</taxon>
        <taxon>Gunneridae</taxon>
        <taxon>Pentapetalae</taxon>
        <taxon>rosids</taxon>
        <taxon>Vitales</taxon>
        <taxon>Vitaceae</taxon>
        <taxon>Viteae</taxon>
        <taxon>Vitis</taxon>
    </lineage>
</organism>
<accession>A5CAM7</accession>